<organism evidence="1 2">
    <name type="scientific">Kickxella alabastrina</name>
    <dbReference type="NCBI Taxonomy" id="61397"/>
    <lineage>
        <taxon>Eukaryota</taxon>
        <taxon>Fungi</taxon>
        <taxon>Fungi incertae sedis</taxon>
        <taxon>Zoopagomycota</taxon>
        <taxon>Kickxellomycotina</taxon>
        <taxon>Kickxellomycetes</taxon>
        <taxon>Kickxellales</taxon>
        <taxon>Kickxellaceae</taxon>
        <taxon>Kickxella</taxon>
    </lineage>
</organism>
<comment type="caution">
    <text evidence="1">The sequence shown here is derived from an EMBL/GenBank/DDBJ whole genome shotgun (WGS) entry which is preliminary data.</text>
</comment>
<evidence type="ECO:0000313" key="1">
    <source>
        <dbReference type="EMBL" id="KAJ1890545.1"/>
    </source>
</evidence>
<gene>
    <name evidence="1" type="ORF">LPJ66_007417</name>
</gene>
<name>A0ACC1IH94_9FUNG</name>
<accession>A0ACC1IH94</accession>
<protein>
    <submittedName>
        <fullName evidence="1">Uncharacterized protein</fullName>
    </submittedName>
</protein>
<keyword evidence="2" id="KW-1185">Reference proteome</keyword>
<proteinExistence type="predicted"/>
<dbReference type="EMBL" id="JANBPG010001322">
    <property type="protein sequence ID" value="KAJ1890545.1"/>
    <property type="molecule type" value="Genomic_DNA"/>
</dbReference>
<evidence type="ECO:0000313" key="2">
    <source>
        <dbReference type="Proteomes" id="UP001150581"/>
    </source>
</evidence>
<sequence length="226" mass="26017">MSIHTRSADIIRWIGEEKAWSKSKISRKMKQQLRDELAERNREQYINLQAADNLKPIVRLSGWSRSKVKRKIRQRMRDELAAQQQNGQQQEQQQEQVAAIDVNTIPAVERPRQILCHGLLQCIMENCLQTFRADGTKIKNGEKVPSGRWKWNRDMAAVLNFRIILNALLTGNRPPRFSRKNAPSELAEPESIATPETLLKPKPKPKRVRKNPSSPASSLQKKQRTG</sequence>
<dbReference type="Proteomes" id="UP001150581">
    <property type="component" value="Unassembled WGS sequence"/>
</dbReference>
<reference evidence="1" key="1">
    <citation type="submission" date="2022-07" db="EMBL/GenBank/DDBJ databases">
        <title>Phylogenomic reconstructions and comparative analyses of Kickxellomycotina fungi.</title>
        <authorList>
            <person name="Reynolds N.K."/>
            <person name="Stajich J.E."/>
            <person name="Barry K."/>
            <person name="Grigoriev I.V."/>
            <person name="Crous P."/>
            <person name="Smith M.E."/>
        </authorList>
    </citation>
    <scope>NUCLEOTIDE SEQUENCE</scope>
    <source>
        <strain evidence="1">Benny 63K</strain>
    </source>
</reference>